<accession>A0A382ZVM9</accession>
<reference evidence="4" key="1">
    <citation type="submission" date="2018-05" db="EMBL/GenBank/DDBJ databases">
        <authorList>
            <person name="Lanie J.A."/>
            <person name="Ng W.-L."/>
            <person name="Kazmierczak K.M."/>
            <person name="Andrzejewski T.M."/>
            <person name="Davidsen T.M."/>
            <person name="Wayne K.J."/>
            <person name="Tettelin H."/>
            <person name="Glass J.I."/>
            <person name="Rusch D."/>
            <person name="Podicherti R."/>
            <person name="Tsui H.-C.T."/>
            <person name="Winkler M.E."/>
        </authorList>
    </citation>
    <scope>NUCLEOTIDE SEQUENCE</scope>
</reference>
<dbReference type="EMBL" id="UINC01186725">
    <property type="protein sequence ID" value="SVD99085.1"/>
    <property type="molecule type" value="Genomic_DNA"/>
</dbReference>
<protein>
    <recommendedName>
        <fullName evidence="3">TGS domain-containing protein</fullName>
    </recommendedName>
</protein>
<dbReference type="GO" id="GO:0005737">
    <property type="term" value="C:cytoplasm"/>
    <property type="evidence" value="ECO:0007669"/>
    <property type="project" value="TreeGrafter"/>
</dbReference>
<dbReference type="GO" id="GO:0005524">
    <property type="term" value="F:ATP binding"/>
    <property type="evidence" value="ECO:0007669"/>
    <property type="project" value="UniProtKB-KW"/>
</dbReference>
<keyword evidence="1" id="KW-0547">Nucleotide-binding</keyword>
<dbReference type="Gene3D" id="3.10.20.30">
    <property type="match status" value="1"/>
</dbReference>
<proteinExistence type="predicted"/>
<evidence type="ECO:0000256" key="1">
    <source>
        <dbReference type="ARBA" id="ARBA00022741"/>
    </source>
</evidence>
<dbReference type="FunFam" id="3.10.20.30:FF:000001">
    <property type="entry name" value="Ribosome-binding ATPase YchF"/>
    <property type="match status" value="1"/>
</dbReference>
<dbReference type="PANTHER" id="PTHR23305">
    <property type="entry name" value="OBG GTPASE FAMILY"/>
    <property type="match status" value="1"/>
</dbReference>
<dbReference type="InterPro" id="IPR004095">
    <property type="entry name" value="TGS"/>
</dbReference>
<dbReference type="PROSITE" id="PS51880">
    <property type="entry name" value="TGS"/>
    <property type="match status" value="1"/>
</dbReference>
<evidence type="ECO:0000313" key="4">
    <source>
        <dbReference type="EMBL" id="SVD99085.1"/>
    </source>
</evidence>
<dbReference type="InterPro" id="IPR013029">
    <property type="entry name" value="YchF_C"/>
</dbReference>
<gene>
    <name evidence="4" type="ORF">METZ01_LOCUS451939</name>
</gene>
<organism evidence="4">
    <name type="scientific">marine metagenome</name>
    <dbReference type="NCBI Taxonomy" id="408172"/>
    <lineage>
        <taxon>unclassified sequences</taxon>
        <taxon>metagenomes</taxon>
        <taxon>ecological metagenomes</taxon>
    </lineage>
</organism>
<dbReference type="CDD" id="cd04867">
    <property type="entry name" value="TGS_YchF_OLA1"/>
    <property type="match status" value="1"/>
</dbReference>
<dbReference type="InterPro" id="IPR027417">
    <property type="entry name" value="P-loop_NTPase"/>
</dbReference>
<dbReference type="SUPFAM" id="SSF52540">
    <property type="entry name" value="P-loop containing nucleoside triphosphate hydrolases"/>
    <property type="match status" value="1"/>
</dbReference>
<dbReference type="PANTHER" id="PTHR23305:SF18">
    <property type="entry name" value="OBG-TYPE G DOMAIN-CONTAINING PROTEIN"/>
    <property type="match status" value="1"/>
</dbReference>
<dbReference type="SUPFAM" id="SSF81271">
    <property type="entry name" value="TGS-like"/>
    <property type="match status" value="1"/>
</dbReference>
<dbReference type="InterPro" id="IPR012675">
    <property type="entry name" value="Beta-grasp_dom_sf"/>
</dbReference>
<evidence type="ECO:0000256" key="2">
    <source>
        <dbReference type="ARBA" id="ARBA00022840"/>
    </source>
</evidence>
<dbReference type="AlphaFoldDB" id="A0A382ZVM9"/>
<evidence type="ECO:0000259" key="3">
    <source>
        <dbReference type="PROSITE" id="PS51880"/>
    </source>
</evidence>
<name>A0A382ZVM9_9ZZZZ</name>
<dbReference type="InterPro" id="IPR012676">
    <property type="entry name" value="TGS-like"/>
</dbReference>
<feature type="domain" description="TGS" evidence="3">
    <location>
        <begin position="84"/>
        <end position="167"/>
    </location>
</feature>
<dbReference type="GO" id="GO:0016887">
    <property type="term" value="F:ATP hydrolysis activity"/>
    <property type="evidence" value="ECO:0007669"/>
    <property type="project" value="TreeGrafter"/>
</dbReference>
<dbReference type="Pfam" id="PF06071">
    <property type="entry name" value="YchF-GTPase_C"/>
    <property type="match status" value="1"/>
</dbReference>
<sequence length="169" mass="19094">MLTSIPVLFVCNIQDPSEANNSLAQAVKEYAEAEKIPVVLLAGKLESEIMDIDDLEERKTFMKEMELNEPGLNCMIKTGYDLLNLVTFFTVGGAENRAWTIRQNSRAPQAAGTIHSDFERGFIRAVVYNFDDLVKYKNENAVKEAGKLRLEGKDYIVQDGDIVHFRFNV</sequence>
<keyword evidence="2" id="KW-0067">ATP-binding</keyword>